<evidence type="ECO:0000256" key="2">
    <source>
        <dbReference type="PIRSR" id="PIRSR005962-1"/>
    </source>
</evidence>
<dbReference type="Pfam" id="PF01546">
    <property type="entry name" value="Peptidase_M20"/>
    <property type="match status" value="1"/>
</dbReference>
<dbReference type="RefSeq" id="WP_003514151.1">
    <property type="nucleotide sequence ID" value="NZ_CP013828.1"/>
</dbReference>
<dbReference type="NCBIfam" id="TIGR01891">
    <property type="entry name" value="amidohydrolases"/>
    <property type="match status" value="1"/>
</dbReference>
<organism evidence="4 5">
    <name type="scientific">Acetivibrio thermocellus AD2</name>
    <dbReference type="NCBI Taxonomy" id="1138384"/>
    <lineage>
        <taxon>Bacteria</taxon>
        <taxon>Bacillati</taxon>
        <taxon>Bacillota</taxon>
        <taxon>Clostridia</taxon>
        <taxon>Eubacteriales</taxon>
        <taxon>Oscillospiraceae</taxon>
        <taxon>Acetivibrio</taxon>
    </lineage>
</organism>
<dbReference type="Gene3D" id="3.30.70.360">
    <property type="match status" value="1"/>
</dbReference>
<dbReference type="InterPro" id="IPR011650">
    <property type="entry name" value="Peptidase_M20_dimer"/>
</dbReference>
<keyword evidence="2" id="KW-0464">Manganese</keyword>
<feature type="binding site" evidence="2">
    <location>
        <position position="140"/>
    </location>
    <ligand>
        <name>Mn(2+)</name>
        <dbReference type="ChEBI" id="CHEBI:29035"/>
        <label>2</label>
    </ligand>
</feature>
<dbReference type="GeneID" id="35803190"/>
<comment type="caution">
    <text evidence="4">The sequence shown here is derived from an EMBL/GenBank/DDBJ whole genome shotgun (WGS) entry which is preliminary data.</text>
</comment>
<feature type="binding site" evidence="2">
    <location>
        <position position="366"/>
    </location>
    <ligand>
        <name>Mn(2+)</name>
        <dbReference type="ChEBI" id="CHEBI:29035"/>
        <label>2</label>
    </ligand>
</feature>
<dbReference type="InterPro" id="IPR002933">
    <property type="entry name" value="Peptidase_M20"/>
</dbReference>
<dbReference type="InterPro" id="IPR036264">
    <property type="entry name" value="Bact_exopeptidase_dim_dom"/>
</dbReference>
<reference evidence="4 5" key="1">
    <citation type="submission" date="2017-09" db="EMBL/GenBank/DDBJ databases">
        <title>Evaluation of Pacific Biosciences Sequencing Technology to Finishing C. thermocellum Genome Sequences.</title>
        <authorList>
            <person name="Brown S."/>
        </authorList>
    </citation>
    <scope>NUCLEOTIDE SEQUENCE [LARGE SCALE GENOMIC DNA]</scope>
    <source>
        <strain evidence="4 5">AD2</strain>
    </source>
</reference>
<accession>A0AB36TJI2</accession>
<dbReference type="GO" id="GO:0046872">
    <property type="term" value="F:metal ion binding"/>
    <property type="evidence" value="ECO:0007669"/>
    <property type="project" value="UniProtKB-KW"/>
</dbReference>
<dbReference type="Gene3D" id="3.40.630.10">
    <property type="entry name" value="Zn peptidases"/>
    <property type="match status" value="1"/>
</dbReference>
<dbReference type="SUPFAM" id="SSF53187">
    <property type="entry name" value="Zn-dependent exopeptidases"/>
    <property type="match status" value="1"/>
</dbReference>
<feature type="binding site" evidence="2">
    <location>
        <position position="166"/>
    </location>
    <ligand>
        <name>Mn(2+)</name>
        <dbReference type="ChEBI" id="CHEBI:29035"/>
        <label>2</label>
    </ligand>
</feature>
<sequence>MCTLEIKEKCSEIMDEVIRIRRDIHKNPELGFNEYRTSSIASDFMKNLGFSVRTNVAKTGVVGVLEGERPGKTIAIRADMDAIPIAEENDFEYASQNKNVMHACGHDAHIAIALGTAKILYHFKDRISGNVKFIFQPAEEGLGGASFMIEEGALDNPATDAIIALHVSPLLKSGQISVGAGPVMASPAEFDIVIKGRGGHAAQPNKCVNPISIGANIINMFSSIIPKTLSPFKSAVLSVTCFEAGNTYNVIPSQAVIKGTVRAFDRETHNVIYNKMYSVIASLTSAEGADFSFDYNLGYPPVVNNAEIAKLVANAAKKIVGDDNVVENPEPSMLAEDFSYYALKIPGAIFNLGCRHPHDENFYNLHSSKFNLDESCIITGIQILSQCVLDFLG</sequence>
<evidence type="ECO:0000313" key="4">
    <source>
        <dbReference type="EMBL" id="PFH04029.1"/>
    </source>
</evidence>
<dbReference type="EMBL" id="PDBW01000001">
    <property type="protein sequence ID" value="PFH04029.1"/>
    <property type="molecule type" value="Genomic_DNA"/>
</dbReference>
<evidence type="ECO:0000313" key="5">
    <source>
        <dbReference type="Proteomes" id="UP000223596"/>
    </source>
</evidence>
<dbReference type="GO" id="GO:0050118">
    <property type="term" value="F:N-acetyldiaminopimelate deacetylase activity"/>
    <property type="evidence" value="ECO:0007669"/>
    <property type="project" value="UniProtKB-ARBA"/>
</dbReference>
<evidence type="ECO:0000256" key="1">
    <source>
        <dbReference type="ARBA" id="ARBA00022801"/>
    </source>
</evidence>
<dbReference type="GO" id="GO:0019877">
    <property type="term" value="P:diaminopimelate biosynthetic process"/>
    <property type="evidence" value="ECO:0007669"/>
    <property type="project" value="UniProtKB-ARBA"/>
</dbReference>
<dbReference type="PANTHER" id="PTHR11014">
    <property type="entry name" value="PEPTIDASE M20 FAMILY MEMBER"/>
    <property type="match status" value="1"/>
</dbReference>
<dbReference type="PANTHER" id="PTHR11014:SF63">
    <property type="entry name" value="METALLOPEPTIDASE, PUTATIVE (AFU_ORTHOLOGUE AFUA_6G09600)-RELATED"/>
    <property type="match status" value="1"/>
</dbReference>
<feature type="domain" description="Peptidase M20 dimerisation" evidence="3">
    <location>
        <begin position="188"/>
        <end position="280"/>
    </location>
</feature>
<dbReference type="InterPro" id="IPR017439">
    <property type="entry name" value="Amidohydrolase"/>
</dbReference>
<keyword evidence="2" id="KW-0479">Metal-binding</keyword>
<name>A0AB36TJI2_ACETH</name>
<protein>
    <submittedName>
        <fullName evidence="4">Amidohydrolase</fullName>
    </submittedName>
</protein>
<dbReference type="FunFam" id="3.30.70.360:FF:000001">
    <property type="entry name" value="N-acetyldiaminopimelate deacetylase"/>
    <property type="match status" value="1"/>
</dbReference>
<dbReference type="Pfam" id="PF07687">
    <property type="entry name" value="M20_dimer"/>
    <property type="match status" value="1"/>
</dbReference>
<dbReference type="Proteomes" id="UP000223596">
    <property type="component" value="Unassembled WGS sequence"/>
</dbReference>
<feature type="binding site" evidence="2">
    <location>
        <position position="106"/>
    </location>
    <ligand>
        <name>Mn(2+)</name>
        <dbReference type="ChEBI" id="CHEBI:29035"/>
        <label>2</label>
    </ligand>
</feature>
<dbReference type="PIRSF" id="PIRSF005962">
    <property type="entry name" value="Pept_M20D_amidohydro"/>
    <property type="match status" value="1"/>
</dbReference>
<keyword evidence="1" id="KW-0378">Hydrolase</keyword>
<dbReference type="SUPFAM" id="SSF55031">
    <property type="entry name" value="Bacterial exopeptidase dimerisation domain"/>
    <property type="match status" value="1"/>
</dbReference>
<gene>
    <name evidence="4" type="ORF">M972_112851</name>
</gene>
<proteinExistence type="predicted"/>
<comment type="cofactor">
    <cofactor evidence="2">
        <name>Mn(2+)</name>
        <dbReference type="ChEBI" id="CHEBI:29035"/>
    </cofactor>
    <text evidence="2">The Mn(2+) ion enhances activity.</text>
</comment>
<feature type="binding site" evidence="2">
    <location>
        <position position="104"/>
    </location>
    <ligand>
        <name>Mn(2+)</name>
        <dbReference type="ChEBI" id="CHEBI:29035"/>
        <label>2</label>
    </ligand>
</feature>
<dbReference type="AlphaFoldDB" id="A0AB36TJI2"/>
<evidence type="ECO:0000259" key="3">
    <source>
        <dbReference type="Pfam" id="PF07687"/>
    </source>
</evidence>